<keyword evidence="6" id="KW-0813">Transport</keyword>
<sequence length="226" mass="24232">MLDIVMAGGWGMLPILVCSAIALAIILERFWSLRRSTVMPPGLGDEVRKWAQSRSLDATHLRSLAENSPLGELLAAALAVRNRSRDEIKERLEDTGRHVAHRMERFLNTLGTIALIGPLLGLLGTVIGLIRMFLAVMVSGVGDPMKMAGGIGEALICTASGLIVAIPAYILHRYFRGRVTGYCMDMEREATALLDTLSTPPRPAAGAPRAAAAAPTATPRPARATR</sequence>
<keyword evidence="6" id="KW-0653">Protein transport</keyword>
<dbReference type="GO" id="GO:0017038">
    <property type="term" value="P:protein import"/>
    <property type="evidence" value="ECO:0007669"/>
    <property type="project" value="TreeGrafter"/>
</dbReference>
<gene>
    <name evidence="10" type="ORF">HNQ86_000758</name>
</gene>
<dbReference type="PANTHER" id="PTHR30625">
    <property type="entry name" value="PROTEIN TOLQ"/>
    <property type="match status" value="1"/>
</dbReference>
<dbReference type="EMBL" id="JACHET010000001">
    <property type="protein sequence ID" value="MBB6183413.1"/>
    <property type="molecule type" value="Genomic_DNA"/>
</dbReference>
<comment type="caution">
    <text evidence="10">The sequence shown here is derived from an EMBL/GenBank/DDBJ whole genome shotgun (WGS) entry which is preliminary data.</text>
</comment>
<feature type="transmembrane region" description="Helical" evidence="8">
    <location>
        <begin position="106"/>
        <end position="130"/>
    </location>
</feature>
<evidence type="ECO:0000256" key="3">
    <source>
        <dbReference type="ARBA" id="ARBA00022692"/>
    </source>
</evidence>
<evidence type="ECO:0000256" key="8">
    <source>
        <dbReference type="SAM" id="Phobius"/>
    </source>
</evidence>
<dbReference type="GO" id="GO:0005886">
    <property type="term" value="C:plasma membrane"/>
    <property type="evidence" value="ECO:0007669"/>
    <property type="project" value="UniProtKB-SubCell"/>
</dbReference>
<accession>A0A841KCT3</accession>
<proteinExistence type="inferred from homology"/>
<keyword evidence="5 8" id="KW-0472">Membrane</keyword>
<keyword evidence="2" id="KW-1003">Cell membrane</keyword>
<feature type="transmembrane region" description="Helical" evidence="8">
    <location>
        <begin position="6"/>
        <end position="27"/>
    </location>
</feature>
<dbReference type="AlphaFoldDB" id="A0A841KCT3"/>
<comment type="similarity">
    <text evidence="6">Belongs to the exbB/tolQ family.</text>
</comment>
<feature type="domain" description="MotA/TolQ/ExbB proton channel" evidence="9">
    <location>
        <begin position="67"/>
        <end position="187"/>
    </location>
</feature>
<evidence type="ECO:0000313" key="11">
    <source>
        <dbReference type="Proteomes" id="UP000560000"/>
    </source>
</evidence>
<evidence type="ECO:0000256" key="7">
    <source>
        <dbReference type="SAM" id="MobiDB-lite"/>
    </source>
</evidence>
<protein>
    <submittedName>
        <fullName evidence="10">Biopolymer transport protein ExbB</fullName>
    </submittedName>
</protein>
<dbReference type="Proteomes" id="UP000560000">
    <property type="component" value="Unassembled WGS sequence"/>
</dbReference>
<feature type="transmembrane region" description="Helical" evidence="8">
    <location>
        <begin position="150"/>
        <end position="171"/>
    </location>
</feature>
<evidence type="ECO:0000256" key="2">
    <source>
        <dbReference type="ARBA" id="ARBA00022475"/>
    </source>
</evidence>
<feature type="region of interest" description="Disordered" evidence="7">
    <location>
        <begin position="197"/>
        <end position="226"/>
    </location>
</feature>
<comment type="subcellular location">
    <subcellularLocation>
        <location evidence="1">Cell membrane</location>
        <topology evidence="1">Multi-pass membrane protein</topology>
    </subcellularLocation>
    <subcellularLocation>
        <location evidence="6">Membrane</location>
        <topology evidence="6">Multi-pass membrane protein</topology>
    </subcellularLocation>
</comment>
<feature type="compositionally biased region" description="Low complexity" evidence="7">
    <location>
        <begin position="204"/>
        <end position="226"/>
    </location>
</feature>
<dbReference type="InterPro" id="IPR002898">
    <property type="entry name" value="MotA_ExbB_proton_chnl"/>
</dbReference>
<organism evidence="10 11">
    <name type="scientific">Oleiagrimonas soli</name>
    <dbReference type="NCBI Taxonomy" id="1543381"/>
    <lineage>
        <taxon>Bacteria</taxon>
        <taxon>Pseudomonadati</taxon>
        <taxon>Pseudomonadota</taxon>
        <taxon>Gammaproteobacteria</taxon>
        <taxon>Lysobacterales</taxon>
        <taxon>Rhodanobacteraceae</taxon>
        <taxon>Oleiagrimonas</taxon>
    </lineage>
</organism>
<evidence type="ECO:0000256" key="5">
    <source>
        <dbReference type="ARBA" id="ARBA00023136"/>
    </source>
</evidence>
<evidence type="ECO:0000259" key="9">
    <source>
        <dbReference type="Pfam" id="PF01618"/>
    </source>
</evidence>
<dbReference type="InterPro" id="IPR050790">
    <property type="entry name" value="ExbB/TolQ_transport"/>
</dbReference>
<dbReference type="PANTHER" id="PTHR30625:SF11">
    <property type="entry name" value="MOTA_TOLQ_EXBB PROTON CHANNEL DOMAIN-CONTAINING PROTEIN"/>
    <property type="match status" value="1"/>
</dbReference>
<name>A0A841KCT3_9GAMM</name>
<reference evidence="10 11" key="1">
    <citation type="submission" date="2020-08" db="EMBL/GenBank/DDBJ databases">
        <title>Genomic Encyclopedia of Type Strains, Phase IV (KMG-IV): sequencing the most valuable type-strain genomes for metagenomic binning, comparative biology and taxonomic classification.</title>
        <authorList>
            <person name="Goeker M."/>
        </authorList>
    </citation>
    <scope>NUCLEOTIDE SEQUENCE [LARGE SCALE GENOMIC DNA]</scope>
    <source>
        <strain evidence="10 11">DSM 107085</strain>
    </source>
</reference>
<evidence type="ECO:0000256" key="4">
    <source>
        <dbReference type="ARBA" id="ARBA00022989"/>
    </source>
</evidence>
<evidence type="ECO:0000313" key="10">
    <source>
        <dbReference type="EMBL" id="MBB6183413.1"/>
    </source>
</evidence>
<keyword evidence="4 8" id="KW-1133">Transmembrane helix</keyword>
<keyword evidence="3 8" id="KW-0812">Transmembrane</keyword>
<dbReference type="Pfam" id="PF01618">
    <property type="entry name" value="MotA_ExbB"/>
    <property type="match status" value="1"/>
</dbReference>
<evidence type="ECO:0000256" key="1">
    <source>
        <dbReference type="ARBA" id="ARBA00004651"/>
    </source>
</evidence>
<evidence type="ECO:0000256" key="6">
    <source>
        <dbReference type="RuleBase" id="RU004057"/>
    </source>
</evidence>